<gene>
    <name evidence="4" type="primary">hypA</name>
    <name evidence="5" type="ORF">ENV60_09840</name>
</gene>
<comment type="function">
    <text evidence="4">Involved in the maturation of [NiFe] hydrogenases. Required for nickel insertion into the metal center of the hydrogenase.</text>
</comment>
<comment type="similarity">
    <text evidence="4">Belongs to the HypA/HybF family.</text>
</comment>
<dbReference type="GO" id="GO:0008270">
    <property type="term" value="F:zinc ion binding"/>
    <property type="evidence" value="ECO:0007669"/>
    <property type="project" value="UniProtKB-UniRule"/>
</dbReference>
<dbReference type="GO" id="GO:0051604">
    <property type="term" value="P:protein maturation"/>
    <property type="evidence" value="ECO:0007669"/>
    <property type="project" value="InterPro"/>
</dbReference>
<name>A0A7C4XLT5_UNCW3</name>
<sequence>MHEYAVTKSLVELCDREAHRHKIKNVRLIKLKLGKFTGFSPEAINFYFEYLKDGTRCATAKIEFFEIPVRIRCPNCNYEDDIEEPIFLCPECGNVNIEVISGREFYIESIEGE</sequence>
<dbReference type="PANTHER" id="PTHR34535:SF3">
    <property type="entry name" value="HYDROGENASE MATURATION FACTOR HYPA"/>
    <property type="match status" value="1"/>
</dbReference>
<protein>
    <recommendedName>
        <fullName evidence="4">Hydrogenase maturation factor HypA</fullName>
    </recommendedName>
</protein>
<evidence type="ECO:0000256" key="1">
    <source>
        <dbReference type="ARBA" id="ARBA00022596"/>
    </source>
</evidence>
<dbReference type="HAMAP" id="MF_00213">
    <property type="entry name" value="HypA_HybF"/>
    <property type="match status" value="1"/>
</dbReference>
<feature type="binding site" evidence="4">
    <location>
        <position position="89"/>
    </location>
    <ligand>
        <name>Zn(2+)</name>
        <dbReference type="ChEBI" id="CHEBI:29105"/>
    </ligand>
</feature>
<evidence type="ECO:0000256" key="2">
    <source>
        <dbReference type="ARBA" id="ARBA00022723"/>
    </source>
</evidence>
<reference evidence="5" key="1">
    <citation type="journal article" date="2020" name="mSystems">
        <title>Genome- and Community-Level Interaction Insights into Carbon Utilization and Element Cycling Functions of Hydrothermarchaeota in Hydrothermal Sediment.</title>
        <authorList>
            <person name="Zhou Z."/>
            <person name="Liu Y."/>
            <person name="Xu W."/>
            <person name="Pan J."/>
            <person name="Luo Z.H."/>
            <person name="Li M."/>
        </authorList>
    </citation>
    <scope>NUCLEOTIDE SEQUENCE [LARGE SCALE GENOMIC DNA]</scope>
    <source>
        <strain evidence="5">SpSt-774</strain>
    </source>
</reference>
<feature type="binding site" evidence="4">
    <location>
        <position position="76"/>
    </location>
    <ligand>
        <name>Zn(2+)</name>
        <dbReference type="ChEBI" id="CHEBI:29105"/>
    </ligand>
</feature>
<feature type="binding site" evidence="4">
    <location>
        <position position="73"/>
    </location>
    <ligand>
        <name>Zn(2+)</name>
        <dbReference type="ChEBI" id="CHEBI:29105"/>
    </ligand>
</feature>
<keyword evidence="3 4" id="KW-0862">Zinc</keyword>
<feature type="binding site" evidence="4">
    <location>
        <position position="2"/>
    </location>
    <ligand>
        <name>Ni(2+)</name>
        <dbReference type="ChEBI" id="CHEBI:49786"/>
    </ligand>
</feature>
<keyword evidence="1 4" id="KW-0533">Nickel</keyword>
<dbReference type="PANTHER" id="PTHR34535">
    <property type="entry name" value="HYDROGENASE MATURATION FACTOR HYPA"/>
    <property type="match status" value="1"/>
</dbReference>
<evidence type="ECO:0000313" key="5">
    <source>
        <dbReference type="EMBL" id="HGV98576.1"/>
    </source>
</evidence>
<comment type="caution">
    <text evidence="5">The sequence shown here is derived from an EMBL/GenBank/DDBJ whole genome shotgun (WGS) entry which is preliminary data.</text>
</comment>
<dbReference type="AlphaFoldDB" id="A0A7C4XLT5"/>
<dbReference type="GO" id="GO:0016151">
    <property type="term" value="F:nickel cation binding"/>
    <property type="evidence" value="ECO:0007669"/>
    <property type="project" value="UniProtKB-UniRule"/>
</dbReference>
<evidence type="ECO:0000256" key="4">
    <source>
        <dbReference type="HAMAP-Rule" id="MF_00213"/>
    </source>
</evidence>
<dbReference type="EMBL" id="DTGZ01000185">
    <property type="protein sequence ID" value="HGV98576.1"/>
    <property type="molecule type" value="Genomic_DNA"/>
</dbReference>
<accession>A0A7C4XLT5</accession>
<keyword evidence="2 4" id="KW-0479">Metal-binding</keyword>
<dbReference type="Pfam" id="PF01155">
    <property type="entry name" value="HypA"/>
    <property type="match status" value="1"/>
</dbReference>
<dbReference type="InterPro" id="IPR000688">
    <property type="entry name" value="HypA/HybF"/>
</dbReference>
<dbReference type="PIRSF" id="PIRSF004761">
    <property type="entry name" value="Hydrgn_mat_HypA"/>
    <property type="match status" value="1"/>
</dbReference>
<dbReference type="Gene3D" id="3.30.2320.80">
    <property type="match status" value="1"/>
</dbReference>
<evidence type="ECO:0000256" key="3">
    <source>
        <dbReference type="ARBA" id="ARBA00022833"/>
    </source>
</evidence>
<feature type="binding site" evidence="4">
    <location>
        <position position="92"/>
    </location>
    <ligand>
        <name>Zn(2+)</name>
        <dbReference type="ChEBI" id="CHEBI:29105"/>
    </ligand>
</feature>
<proteinExistence type="inferred from homology"/>
<organism evidence="5">
    <name type="scientific">candidate division WOR-3 bacterium</name>
    <dbReference type="NCBI Taxonomy" id="2052148"/>
    <lineage>
        <taxon>Bacteria</taxon>
        <taxon>Bacteria division WOR-3</taxon>
    </lineage>
</organism>